<dbReference type="OMA" id="IANHRVG"/>
<dbReference type="GO" id="GO:0042811">
    <property type="term" value="P:pheromone biosynthetic process"/>
    <property type="evidence" value="ECO:0007669"/>
    <property type="project" value="UniProtKB-ARBA"/>
</dbReference>
<dbReference type="GO" id="GO:1990234">
    <property type="term" value="C:transferase complex"/>
    <property type="evidence" value="ECO:0007669"/>
    <property type="project" value="TreeGrafter"/>
</dbReference>
<evidence type="ECO:0000313" key="2">
    <source>
        <dbReference type="EnsemblMetazoa" id="tetur33g00440.1"/>
    </source>
</evidence>
<dbReference type="KEGG" id="tut:107369651"/>
<dbReference type="GO" id="GO:0006744">
    <property type="term" value="P:ubiquinone biosynthetic process"/>
    <property type="evidence" value="ECO:0007669"/>
    <property type="project" value="TreeGrafter"/>
</dbReference>
<keyword evidence="1" id="KW-0808">Transferase</keyword>
<dbReference type="InterPro" id="IPR000092">
    <property type="entry name" value="Polyprenyl_synt"/>
</dbReference>
<dbReference type="Pfam" id="PF00348">
    <property type="entry name" value="polyprenyl_synt"/>
    <property type="match status" value="1"/>
</dbReference>
<sequence>MFKVLNSIKRSQELVHSSLMALNQTRHGVIDQLRQVYGDQHHPLLEETAAAYDNNVNIQIRELVLLLISKITHEYQRDPKAESPLIDHQEIVHKQLILTEIIELIYKTNLLHKSIANHRVGTSRLRPEDWNIHYNNKLAILFGDYYVARAWASLGRLRSIDVNLLMSQGISDFTEGQFIMQTDVQLPVTPIQSLTLKAKDNPIKDWERRHYLMHASLPGHACQSISTVAGLNLFLQEAAFKFGKNFSFCWQILTEMEPFLSNLHSSYSKSSELVIDLKSLPVLLHVQESINKPVEKLFLDSSSNNRGTLNVIELYKSITGGLIIEQIREIKNRYADEALNAIECFTKCNASSALIDILNVIKES</sequence>
<organism evidence="2 3">
    <name type="scientific">Tetranychus urticae</name>
    <name type="common">Two-spotted spider mite</name>
    <dbReference type="NCBI Taxonomy" id="32264"/>
    <lineage>
        <taxon>Eukaryota</taxon>
        <taxon>Metazoa</taxon>
        <taxon>Ecdysozoa</taxon>
        <taxon>Arthropoda</taxon>
        <taxon>Chelicerata</taxon>
        <taxon>Arachnida</taxon>
        <taxon>Acari</taxon>
        <taxon>Acariformes</taxon>
        <taxon>Trombidiformes</taxon>
        <taxon>Prostigmata</taxon>
        <taxon>Eleutherengona</taxon>
        <taxon>Raphignathae</taxon>
        <taxon>Tetranychoidea</taxon>
        <taxon>Tetranychidae</taxon>
        <taxon>Tetranychus</taxon>
    </lineage>
</organism>
<dbReference type="PANTHER" id="PTHR12001:SF55">
    <property type="entry name" value="ALL TRANS-POLYPRENYL-DIPHOSPHATE SYNTHASE PDSS2"/>
    <property type="match status" value="1"/>
</dbReference>
<dbReference type="EnsemblMetazoa" id="tetur33g00440.1">
    <property type="protein sequence ID" value="tetur33g00440.1"/>
    <property type="gene ID" value="tetur33g00440"/>
</dbReference>
<dbReference type="OrthoDB" id="9983019at2759"/>
<dbReference type="GO" id="GO:0005739">
    <property type="term" value="C:mitochondrion"/>
    <property type="evidence" value="ECO:0007669"/>
    <property type="project" value="TreeGrafter"/>
</dbReference>
<dbReference type="Proteomes" id="UP000015104">
    <property type="component" value="Unassembled WGS sequence"/>
</dbReference>
<accession>T1L2C6</accession>
<dbReference type="InterPro" id="IPR008949">
    <property type="entry name" value="Isoprenoid_synthase_dom_sf"/>
</dbReference>
<keyword evidence="3" id="KW-1185">Reference proteome</keyword>
<reference evidence="2" key="2">
    <citation type="submission" date="2015-06" db="UniProtKB">
        <authorList>
            <consortium name="EnsemblMetazoa"/>
        </authorList>
    </citation>
    <scope>IDENTIFICATION</scope>
</reference>
<dbReference type="PANTHER" id="PTHR12001">
    <property type="entry name" value="GERANYLGERANYL PYROPHOSPHATE SYNTHASE"/>
    <property type="match status" value="1"/>
</dbReference>
<dbReference type="eggNOG" id="KOG0776">
    <property type="taxonomic scope" value="Eukaryota"/>
</dbReference>
<dbReference type="GO" id="GO:0008299">
    <property type="term" value="P:isoprenoid biosynthetic process"/>
    <property type="evidence" value="ECO:0007669"/>
    <property type="project" value="InterPro"/>
</dbReference>
<protein>
    <submittedName>
        <fullName evidence="2">Uncharacterized protein</fullName>
    </submittedName>
</protein>
<dbReference type="GO" id="GO:0004659">
    <property type="term" value="F:prenyltransferase activity"/>
    <property type="evidence" value="ECO:0007669"/>
    <property type="project" value="InterPro"/>
</dbReference>
<dbReference type="EMBL" id="CAEY01000944">
    <property type="status" value="NOT_ANNOTATED_CDS"/>
    <property type="molecule type" value="Genomic_DNA"/>
</dbReference>
<proteinExistence type="inferred from homology"/>
<reference evidence="3" key="1">
    <citation type="submission" date="2011-08" db="EMBL/GenBank/DDBJ databases">
        <authorList>
            <person name="Rombauts S."/>
        </authorList>
    </citation>
    <scope>NUCLEOTIDE SEQUENCE</scope>
    <source>
        <strain evidence="3">London</strain>
    </source>
</reference>
<name>T1L2C6_TETUR</name>
<comment type="similarity">
    <text evidence="1">Belongs to the FPP/GGPP synthase family.</text>
</comment>
<dbReference type="Gene3D" id="1.10.600.10">
    <property type="entry name" value="Farnesyl Diphosphate Synthase"/>
    <property type="match status" value="1"/>
</dbReference>
<dbReference type="AlphaFoldDB" id="T1L2C6"/>
<evidence type="ECO:0000313" key="3">
    <source>
        <dbReference type="Proteomes" id="UP000015104"/>
    </source>
</evidence>
<dbReference type="STRING" id="32264.T1L2C6"/>
<dbReference type="HOGENOM" id="CLU_761490_0_0_1"/>
<evidence type="ECO:0000256" key="1">
    <source>
        <dbReference type="RuleBase" id="RU004466"/>
    </source>
</evidence>
<dbReference type="SUPFAM" id="SSF48576">
    <property type="entry name" value="Terpenoid synthases"/>
    <property type="match status" value="1"/>
</dbReference>
<gene>
    <name evidence="2" type="primary">107369651</name>
</gene>